<dbReference type="GO" id="GO:0004908">
    <property type="term" value="F:interleukin-1 receptor activity"/>
    <property type="evidence" value="ECO:0007669"/>
    <property type="project" value="InterPro"/>
</dbReference>
<feature type="chain" id="PRO_5018294854" description="Ig-like domain-containing protein" evidence="8">
    <location>
        <begin position="19"/>
        <end position="415"/>
    </location>
</feature>
<accession>A0A3P8UWK2</accession>
<organism evidence="10 11">
    <name type="scientific">Cynoglossus semilaevis</name>
    <name type="common">Tongue sole</name>
    <dbReference type="NCBI Taxonomy" id="244447"/>
    <lineage>
        <taxon>Eukaryota</taxon>
        <taxon>Metazoa</taxon>
        <taxon>Chordata</taxon>
        <taxon>Craniata</taxon>
        <taxon>Vertebrata</taxon>
        <taxon>Euteleostomi</taxon>
        <taxon>Actinopterygii</taxon>
        <taxon>Neopterygii</taxon>
        <taxon>Teleostei</taxon>
        <taxon>Neoteleostei</taxon>
        <taxon>Acanthomorphata</taxon>
        <taxon>Carangaria</taxon>
        <taxon>Pleuronectiformes</taxon>
        <taxon>Pleuronectoidei</taxon>
        <taxon>Cynoglossidae</taxon>
        <taxon>Cynoglossinae</taxon>
        <taxon>Cynoglossus</taxon>
    </lineage>
</organism>
<dbReference type="OMA" id="LLWWTAN"/>
<evidence type="ECO:0000256" key="4">
    <source>
        <dbReference type="ARBA" id="ARBA00023157"/>
    </source>
</evidence>
<feature type="domain" description="Ig-like" evidence="9">
    <location>
        <begin position="257"/>
        <end position="365"/>
    </location>
</feature>
<evidence type="ECO:0000256" key="2">
    <source>
        <dbReference type="ARBA" id="ARBA00022729"/>
    </source>
</evidence>
<name>A0A3P8UWK2_CYNSE</name>
<dbReference type="SMART" id="SM00408">
    <property type="entry name" value="IGc2"/>
    <property type="match status" value="2"/>
</dbReference>
<dbReference type="InterPro" id="IPR013783">
    <property type="entry name" value="Ig-like_fold"/>
</dbReference>
<evidence type="ECO:0000256" key="8">
    <source>
        <dbReference type="SAM" id="SignalP"/>
    </source>
</evidence>
<feature type="domain" description="Ig-like" evidence="9">
    <location>
        <begin position="153"/>
        <end position="211"/>
    </location>
</feature>
<evidence type="ECO:0000259" key="9">
    <source>
        <dbReference type="PROSITE" id="PS50835"/>
    </source>
</evidence>
<dbReference type="SMART" id="SM00409">
    <property type="entry name" value="IG"/>
    <property type="match status" value="3"/>
</dbReference>
<dbReference type="InterPro" id="IPR003598">
    <property type="entry name" value="Ig_sub2"/>
</dbReference>
<keyword evidence="7" id="KW-0812">Transmembrane</keyword>
<protein>
    <recommendedName>
        <fullName evidence="9">Ig-like domain-containing protein</fullName>
    </recommendedName>
</protein>
<dbReference type="InterPro" id="IPR036179">
    <property type="entry name" value="Ig-like_dom_sf"/>
</dbReference>
<evidence type="ECO:0000256" key="5">
    <source>
        <dbReference type="ARBA" id="ARBA00023180"/>
    </source>
</evidence>
<keyword evidence="11" id="KW-1185">Reference proteome</keyword>
<evidence type="ECO:0000256" key="6">
    <source>
        <dbReference type="ARBA" id="ARBA00023319"/>
    </source>
</evidence>
<dbReference type="STRING" id="244447.ENSCSEP00000005131"/>
<dbReference type="Proteomes" id="UP000265120">
    <property type="component" value="Chromosome 16"/>
</dbReference>
<comment type="similarity">
    <text evidence="1">Belongs to the interleukin-1 receptor family.</text>
</comment>
<evidence type="ECO:0000256" key="1">
    <source>
        <dbReference type="ARBA" id="ARBA00009752"/>
    </source>
</evidence>
<keyword evidence="2 8" id="KW-0732">Signal</keyword>
<reference evidence="10" key="2">
    <citation type="submission" date="2025-08" db="UniProtKB">
        <authorList>
            <consortium name="Ensembl"/>
        </authorList>
    </citation>
    <scope>IDENTIFICATION</scope>
</reference>
<reference evidence="10" key="3">
    <citation type="submission" date="2025-09" db="UniProtKB">
        <authorList>
            <consortium name="Ensembl"/>
        </authorList>
    </citation>
    <scope>IDENTIFICATION</scope>
</reference>
<dbReference type="FunFam" id="2.60.40.10:FF:000188">
    <property type="entry name" value="Interleukin-1 receptor accessory protein-like 1"/>
    <property type="match status" value="1"/>
</dbReference>
<dbReference type="InterPro" id="IPR004074">
    <property type="entry name" value="IL-1_rcpt_I/II-typ"/>
</dbReference>
<keyword evidence="6" id="KW-0393">Immunoglobulin domain</keyword>
<feature type="signal peptide" evidence="8">
    <location>
        <begin position="1"/>
        <end position="18"/>
    </location>
</feature>
<keyword evidence="7" id="KW-1133">Transmembrane helix</keyword>
<dbReference type="InterPro" id="IPR003599">
    <property type="entry name" value="Ig_sub"/>
</dbReference>
<proteinExistence type="inferred from homology"/>
<evidence type="ECO:0000313" key="11">
    <source>
        <dbReference type="Proteomes" id="UP000265120"/>
    </source>
</evidence>
<reference evidence="10 11" key="1">
    <citation type="journal article" date="2014" name="Nat. Genet.">
        <title>Whole-genome sequence of a flatfish provides insights into ZW sex chromosome evolution and adaptation to a benthic lifestyle.</title>
        <authorList>
            <person name="Chen S."/>
            <person name="Zhang G."/>
            <person name="Shao C."/>
            <person name="Huang Q."/>
            <person name="Liu G."/>
            <person name="Zhang P."/>
            <person name="Song W."/>
            <person name="An N."/>
            <person name="Chalopin D."/>
            <person name="Volff J.N."/>
            <person name="Hong Y."/>
            <person name="Li Q."/>
            <person name="Sha Z."/>
            <person name="Zhou H."/>
            <person name="Xie M."/>
            <person name="Yu Q."/>
            <person name="Liu Y."/>
            <person name="Xiang H."/>
            <person name="Wang N."/>
            <person name="Wu K."/>
            <person name="Yang C."/>
            <person name="Zhou Q."/>
            <person name="Liao X."/>
            <person name="Yang L."/>
            <person name="Hu Q."/>
            <person name="Zhang J."/>
            <person name="Meng L."/>
            <person name="Jin L."/>
            <person name="Tian Y."/>
            <person name="Lian J."/>
            <person name="Yang J."/>
            <person name="Miao G."/>
            <person name="Liu S."/>
            <person name="Liang Z."/>
            <person name="Yan F."/>
            <person name="Li Y."/>
            <person name="Sun B."/>
            <person name="Zhang H."/>
            <person name="Zhang J."/>
            <person name="Zhu Y."/>
            <person name="Du M."/>
            <person name="Zhao Y."/>
            <person name="Schartl M."/>
            <person name="Tang Q."/>
            <person name="Wang J."/>
        </authorList>
    </citation>
    <scope>NUCLEOTIDE SEQUENCE</scope>
</reference>
<evidence type="ECO:0000256" key="7">
    <source>
        <dbReference type="SAM" id="Phobius"/>
    </source>
</evidence>
<dbReference type="AlphaFoldDB" id="A0A3P8UWK2"/>
<dbReference type="PANTHER" id="PTHR11890">
    <property type="entry name" value="INTERLEUKIN-1 RECEPTOR FAMILY MEMBER"/>
    <property type="match status" value="1"/>
</dbReference>
<dbReference type="Gene3D" id="2.60.40.10">
    <property type="entry name" value="Immunoglobulins"/>
    <property type="match status" value="3"/>
</dbReference>
<dbReference type="InterPro" id="IPR007110">
    <property type="entry name" value="Ig-like_dom"/>
</dbReference>
<dbReference type="InParanoid" id="A0A3P8UWK2"/>
<dbReference type="SUPFAM" id="SSF48726">
    <property type="entry name" value="Immunoglobulin"/>
    <property type="match status" value="3"/>
</dbReference>
<keyword evidence="3" id="KW-0677">Repeat</keyword>
<dbReference type="Pfam" id="PF13927">
    <property type="entry name" value="Ig_3"/>
    <property type="match status" value="1"/>
</dbReference>
<evidence type="ECO:0000256" key="3">
    <source>
        <dbReference type="ARBA" id="ARBA00022737"/>
    </source>
</evidence>
<dbReference type="PRINTS" id="PR01536">
    <property type="entry name" value="INTRLKN1R12F"/>
</dbReference>
<dbReference type="GeneTree" id="ENSGT01090000259985"/>
<dbReference type="PROSITE" id="PS50835">
    <property type="entry name" value="IG_LIKE"/>
    <property type="match status" value="2"/>
</dbReference>
<dbReference type="PANTHER" id="PTHR11890:SF18">
    <property type="entry name" value="LYMPHOCYTE ACTIVATION GENE 3 PROTEIN"/>
    <property type="match status" value="1"/>
</dbReference>
<sequence length="415" mass="45497">MVLWTLVYAVLIAHHVTGRPSWLPPPPALPMRGDCYVAEPEVELFRVEGEAVILSFPLFRSTLTARDIAPPAAVYLITKDNGTEGAAYPSSGRVLQRNRELWLLPAQASDSGEYICTYRNESYCIRGSITLQVYESSSVGVDKLSYPISATVGETLSFRCPSVSHFNSTDEVIHWYKNSTSGGGSFGRHRGNLMIPGVKRSDAGVYTCQLTVLINDRLYKVSRVILLQVEDPELTTMSDPSVTSDPELIDTTPIFKPPVIISPLNGTLFQSAPGSGVVLYCDVLTECEMADSTMVTWLIKGQPVELSYLDERALQGGRSVTKVPGLCQVQLRLLIVRVTGEDRGTEVKCVAQNQGGRQEVAAQLQLEDSSSTWVVVAAVAVSCFVVVASIVLYVLLKPKRNNRKDYILARQSSTF</sequence>
<keyword evidence="5" id="KW-0325">Glycoprotein</keyword>
<feature type="transmembrane region" description="Helical" evidence="7">
    <location>
        <begin position="373"/>
        <end position="396"/>
    </location>
</feature>
<keyword evidence="7" id="KW-0472">Membrane</keyword>
<evidence type="ECO:0000313" key="10">
    <source>
        <dbReference type="Ensembl" id="ENSCSEP00000005131.1"/>
    </source>
</evidence>
<dbReference type="Ensembl" id="ENSCSET00000005190.1">
    <property type="protein sequence ID" value="ENSCSEP00000005131.1"/>
    <property type="gene ID" value="ENSCSEG00000003312.1"/>
</dbReference>
<dbReference type="InterPro" id="IPR015621">
    <property type="entry name" value="IL-1_rcpt_fam"/>
</dbReference>
<keyword evidence="4" id="KW-1015">Disulfide bond</keyword>